<dbReference type="InterPro" id="IPR036584">
    <property type="entry name" value="FliS_sf"/>
</dbReference>
<comment type="caution">
    <text evidence="1">The sequence shown here is derived from an EMBL/GenBank/DDBJ whole genome shotgun (WGS) entry which is preliminary data.</text>
</comment>
<dbReference type="Proteomes" id="UP000285092">
    <property type="component" value="Unassembled WGS sequence"/>
</dbReference>
<proteinExistence type="predicted"/>
<dbReference type="EMBL" id="QXFK01000018">
    <property type="protein sequence ID" value="RIV77097.1"/>
    <property type="molecule type" value="Genomic_DNA"/>
</dbReference>
<reference evidence="1 2" key="1">
    <citation type="submission" date="2018-08" db="EMBL/GenBank/DDBJ databases">
        <title>Altererythrobacter sp.Ery1 and Ery12, the genome sequencing of novel strains in genus Alterythrobacter.</title>
        <authorList>
            <person name="Cheng H."/>
            <person name="Wu Y.-H."/>
            <person name="Fang C."/>
            <person name="Xu X.-W."/>
        </authorList>
    </citation>
    <scope>NUCLEOTIDE SEQUENCE [LARGE SCALE GENOMIC DNA]</scope>
    <source>
        <strain evidence="1 2">Ery1</strain>
    </source>
</reference>
<dbReference type="Gene3D" id="1.20.120.340">
    <property type="entry name" value="Flagellar protein FliS"/>
    <property type="match status" value="1"/>
</dbReference>
<name>A0A418NGA8_9SPHN</name>
<sequence length="130" mass="13833">MLALTDPHEAYRRSSLDARVQGGDSAALVQLCLEQAIASLGSALFAQERGDPMLRSKALTRALTAITALEMGVDREAPLAEALLQVYGAARQAVLGSVIDFHADLLASVRQDFLEIEAALRGAERSPATE</sequence>
<keyword evidence="1" id="KW-0966">Cell projection</keyword>
<organism evidence="1 2">
    <name type="scientific">Pelagerythrobacter aerophilus</name>
    <dbReference type="NCBI Taxonomy" id="2306995"/>
    <lineage>
        <taxon>Bacteria</taxon>
        <taxon>Pseudomonadati</taxon>
        <taxon>Pseudomonadota</taxon>
        <taxon>Alphaproteobacteria</taxon>
        <taxon>Sphingomonadales</taxon>
        <taxon>Erythrobacteraceae</taxon>
        <taxon>Pelagerythrobacter</taxon>
    </lineage>
</organism>
<keyword evidence="1" id="KW-0282">Flagellum</keyword>
<protein>
    <submittedName>
        <fullName evidence="1">Flagellin</fullName>
    </submittedName>
</protein>
<evidence type="ECO:0000313" key="2">
    <source>
        <dbReference type="Proteomes" id="UP000285092"/>
    </source>
</evidence>
<dbReference type="SUPFAM" id="SSF101116">
    <property type="entry name" value="Flagellar export chaperone FliS"/>
    <property type="match status" value="1"/>
</dbReference>
<keyword evidence="2" id="KW-1185">Reference proteome</keyword>
<accession>A0A418NGA8</accession>
<dbReference type="AlphaFoldDB" id="A0A418NGA8"/>
<evidence type="ECO:0000313" key="1">
    <source>
        <dbReference type="EMBL" id="RIV77097.1"/>
    </source>
</evidence>
<dbReference type="Pfam" id="PF02561">
    <property type="entry name" value="FliS"/>
    <property type="match status" value="1"/>
</dbReference>
<dbReference type="RefSeq" id="WP_119514174.1">
    <property type="nucleotide sequence ID" value="NZ_QXFK01000018.1"/>
</dbReference>
<dbReference type="GO" id="GO:0044780">
    <property type="term" value="P:bacterial-type flagellum assembly"/>
    <property type="evidence" value="ECO:0007669"/>
    <property type="project" value="InterPro"/>
</dbReference>
<gene>
    <name evidence="1" type="ORF">D2V04_13400</name>
</gene>
<dbReference type="InterPro" id="IPR003713">
    <property type="entry name" value="FliS"/>
</dbReference>
<keyword evidence="1" id="KW-0969">Cilium</keyword>
<dbReference type="OrthoDB" id="7355300at2"/>